<organism evidence="1 2">
    <name type="scientific">Paraburkholderia acidiphila</name>
    <dbReference type="NCBI Taxonomy" id="2571747"/>
    <lineage>
        <taxon>Bacteria</taxon>
        <taxon>Pseudomonadati</taxon>
        <taxon>Pseudomonadota</taxon>
        <taxon>Betaproteobacteria</taxon>
        <taxon>Burkholderiales</taxon>
        <taxon>Burkholderiaceae</taxon>
        <taxon>Paraburkholderia</taxon>
    </lineage>
</organism>
<dbReference type="PANTHER" id="PTHR31793:SF2">
    <property type="entry name" value="BLR1345 PROTEIN"/>
    <property type="match status" value="1"/>
</dbReference>
<dbReference type="Proteomes" id="UP000434209">
    <property type="component" value="Chromosome 2"/>
</dbReference>
<dbReference type="EMBL" id="CP046910">
    <property type="protein sequence ID" value="QGZ56531.1"/>
    <property type="molecule type" value="Genomic_DNA"/>
</dbReference>
<dbReference type="InterPro" id="IPR029069">
    <property type="entry name" value="HotDog_dom_sf"/>
</dbReference>
<gene>
    <name evidence="1" type="ORF">FAZ97_16265</name>
</gene>
<dbReference type="PANTHER" id="PTHR31793">
    <property type="entry name" value="4-HYDROXYBENZOYL-COA THIOESTERASE FAMILY MEMBER"/>
    <property type="match status" value="1"/>
</dbReference>
<dbReference type="RefSeq" id="WP_158759489.1">
    <property type="nucleotide sequence ID" value="NZ_CP046910.1"/>
</dbReference>
<protein>
    <submittedName>
        <fullName evidence="1">Thioesterase</fullName>
    </submittedName>
</protein>
<dbReference type="AlphaFoldDB" id="A0A7Z2G7J6"/>
<name>A0A7Z2G7J6_9BURK</name>
<dbReference type="KEGG" id="pacp:FAZ97_16265"/>
<dbReference type="InterPro" id="IPR050563">
    <property type="entry name" value="4-hydroxybenzoyl-CoA_TE"/>
</dbReference>
<accession>A0A7Z2G7J6</accession>
<evidence type="ECO:0000313" key="2">
    <source>
        <dbReference type="Proteomes" id="UP000434209"/>
    </source>
</evidence>
<reference evidence="1 2" key="1">
    <citation type="submission" date="2019-12" db="EMBL/GenBank/DDBJ databases">
        <title>Paraburkholderia acidiphila 7Q-K02 sp. nov and Paraburkholderia acidisoli DHF22 sp. nov., two strains isolated from forest soil.</title>
        <authorList>
            <person name="Gao Z."/>
            <person name="Qiu L."/>
        </authorList>
    </citation>
    <scope>NUCLEOTIDE SEQUENCE [LARGE SCALE GENOMIC DNA]</scope>
    <source>
        <strain evidence="1 2">7Q-K02</strain>
    </source>
</reference>
<sequence>MTNETALVVYRDTVRAEWVDYNGHLRDAFYMLIYSYATDALLDAIGLDAAVRDARGRSMYTLEAHLNYLHEIKEGAQVRVDVRVIEHDSKRVRLYLEMFAGEVDEAGAAPVSASEQLLLHVDRSGPRAAAFDADVLARVAALCAASAGFAPRHAARAISLAPRASR</sequence>
<evidence type="ECO:0000313" key="1">
    <source>
        <dbReference type="EMBL" id="QGZ56531.1"/>
    </source>
</evidence>
<dbReference type="SUPFAM" id="SSF54637">
    <property type="entry name" value="Thioesterase/thiol ester dehydrase-isomerase"/>
    <property type="match status" value="1"/>
</dbReference>
<dbReference type="OrthoDB" id="6117985at2"/>
<dbReference type="Gene3D" id="3.10.129.10">
    <property type="entry name" value="Hotdog Thioesterase"/>
    <property type="match status" value="1"/>
</dbReference>
<dbReference type="Pfam" id="PF13279">
    <property type="entry name" value="4HBT_2"/>
    <property type="match status" value="1"/>
</dbReference>
<dbReference type="CDD" id="cd00586">
    <property type="entry name" value="4HBT"/>
    <property type="match status" value="1"/>
</dbReference>
<proteinExistence type="predicted"/>
<dbReference type="GO" id="GO:0047617">
    <property type="term" value="F:fatty acyl-CoA hydrolase activity"/>
    <property type="evidence" value="ECO:0007669"/>
    <property type="project" value="TreeGrafter"/>
</dbReference>
<keyword evidence="2" id="KW-1185">Reference proteome</keyword>